<dbReference type="InterPro" id="IPR001087">
    <property type="entry name" value="GDSL"/>
</dbReference>
<accession>A0A645J4A7</accession>
<dbReference type="InterPro" id="IPR036514">
    <property type="entry name" value="SGNH_hydro_sf"/>
</dbReference>
<dbReference type="AlphaFoldDB" id="A0A645J4A7"/>
<sequence>MEDYYAYTDRYHQECSGVKEGFAAWDFVSFAPDAIVINLGTNDSFRVRASGHDRKEEQHFEDRYVAFLHQLRRLNGPAPVLACTLGSMDYYLYDNVLRAVQRYQQETGDERVFCLKFGGMFLPTEGTGALGHPSVKSQQRMGRELAAALAPWLTK</sequence>
<dbReference type="Gene3D" id="3.40.50.1110">
    <property type="entry name" value="SGNH hydrolase"/>
    <property type="match status" value="1"/>
</dbReference>
<evidence type="ECO:0008006" key="2">
    <source>
        <dbReference type="Google" id="ProtNLM"/>
    </source>
</evidence>
<gene>
    <name evidence="1" type="ORF">SDC9_205930</name>
</gene>
<reference evidence="1" key="1">
    <citation type="submission" date="2019-08" db="EMBL/GenBank/DDBJ databases">
        <authorList>
            <person name="Kucharzyk K."/>
            <person name="Murdoch R.W."/>
            <person name="Higgins S."/>
            <person name="Loffler F."/>
        </authorList>
    </citation>
    <scope>NUCLEOTIDE SEQUENCE</scope>
</reference>
<dbReference type="GO" id="GO:0016788">
    <property type="term" value="F:hydrolase activity, acting on ester bonds"/>
    <property type="evidence" value="ECO:0007669"/>
    <property type="project" value="InterPro"/>
</dbReference>
<evidence type="ECO:0000313" key="1">
    <source>
        <dbReference type="EMBL" id="MPN58227.1"/>
    </source>
</evidence>
<name>A0A645J4A7_9ZZZZ</name>
<dbReference type="Pfam" id="PF00657">
    <property type="entry name" value="Lipase_GDSL"/>
    <property type="match status" value="1"/>
</dbReference>
<dbReference type="SUPFAM" id="SSF52266">
    <property type="entry name" value="SGNH hydrolase"/>
    <property type="match status" value="1"/>
</dbReference>
<dbReference type="EMBL" id="VSSQ01130682">
    <property type="protein sequence ID" value="MPN58227.1"/>
    <property type="molecule type" value="Genomic_DNA"/>
</dbReference>
<comment type="caution">
    <text evidence="1">The sequence shown here is derived from an EMBL/GenBank/DDBJ whole genome shotgun (WGS) entry which is preliminary data.</text>
</comment>
<organism evidence="1">
    <name type="scientific">bioreactor metagenome</name>
    <dbReference type="NCBI Taxonomy" id="1076179"/>
    <lineage>
        <taxon>unclassified sequences</taxon>
        <taxon>metagenomes</taxon>
        <taxon>ecological metagenomes</taxon>
    </lineage>
</organism>
<proteinExistence type="predicted"/>
<protein>
    <recommendedName>
        <fullName evidence="2">SGNH hydrolase-type esterase domain-containing protein</fullName>
    </recommendedName>
</protein>